<dbReference type="AlphaFoldDB" id="A0A699Q6Z6"/>
<name>A0A699Q6Z6_TANCI</name>
<reference evidence="2" key="1">
    <citation type="journal article" date="2019" name="Sci. Rep.">
        <title>Draft genome of Tanacetum cinerariifolium, the natural source of mosquito coil.</title>
        <authorList>
            <person name="Yamashiro T."/>
            <person name="Shiraishi A."/>
            <person name="Satake H."/>
            <person name="Nakayama K."/>
        </authorList>
    </citation>
    <scope>NUCLEOTIDE SEQUENCE</scope>
</reference>
<evidence type="ECO:0000313" key="2">
    <source>
        <dbReference type="EMBL" id="GFC60836.1"/>
    </source>
</evidence>
<protein>
    <submittedName>
        <fullName evidence="2">Uncharacterized protein</fullName>
    </submittedName>
</protein>
<organism evidence="2">
    <name type="scientific">Tanacetum cinerariifolium</name>
    <name type="common">Dalmatian daisy</name>
    <name type="synonym">Chrysanthemum cinerariifolium</name>
    <dbReference type="NCBI Taxonomy" id="118510"/>
    <lineage>
        <taxon>Eukaryota</taxon>
        <taxon>Viridiplantae</taxon>
        <taxon>Streptophyta</taxon>
        <taxon>Embryophyta</taxon>
        <taxon>Tracheophyta</taxon>
        <taxon>Spermatophyta</taxon>
        <taxon>Magnoliopsida</taxon>
        <taxon>eudicotyledons</taxon>
        <taxon>Gunneridae</taxon>
        <taxon>Pentapetalae</taxon>
        <taxon>asterids</taxon>
        <taxon>campanulids</taxon>
        <taxon>Asterales</taxon>
        <taxon>Asteraceae</taxon>
        <taxon>Asteroideae</taxon>
        <taxon>Anthemideae</taxon>
        <taxon>Anthemidinae</taxon>
        <taxon>Tanacetum</taxon>
    </lineage>
</organism>
<evidence type="ECO:0000256" key="1">
    <source>
        <dbReference type="SAM" id="MobiDB-lite"/>
    </source>
</evidence>
<dbReference type="EMBL" id="BKCJ010987055">
    <property type="protein sequence ID" value="GFC60836.1"/>
    <property type="molecule type" value="Genomic_DNA"/>
</dbReference>
<sequence>NRHPKDFSLSSLGAELEISKNRLFIRQVERSVRSWVEILPPLKVMDNQLGEPDTRDHNQSGLLFP</sequence>
<proteinExistence type="predicted"/>
<comment type="caution">
    <text evidence="2">The sequence shown here is derived from an EMBL/GenBank/DDBJ whole genome shotgun (WGS) entry which is preliminary data.</text>
</comment>
<accession>A0A699Q6Z6</accession>
<feature type="non-terminal residue" evidence="2">
    <location>
        <position position="1"/>
    </location>
</feature>
<gene>
    <name evidence="2" type="ORF">Tci_832806</name>
</gene>
<feature type="region of interest" description="Disordered" evidence="1">
    <location>
        <begin position="46"/>
        <end position="65"/>
    </location>
</feature>